<evidence type="ECO:0000313" key="6">
    <source>
        <dbReference type="EMBL" id="AAU37879.1"/>
    </source>
</evidence>
<reference evidence="6 7" key="1">
    <citation type="journal article" date="2004" name="Nat. Biotechnol.">
        <title>The genome sequence of the capnophilic rumen bacterium Mannheimia succiniciproducens.</title>
        <authorList>
            <person name="Hong S.H."/>
            <person name="Kim J.S."/>
            <person name="Lee S.Y."/>
            <person name="In Y.H."/>
            <person name="Choi S.S."/>
            <person name="Rih J.-K."/>
            <person name="Kim C.H."/>
            <person name="Jeong H."/>
            <person name="Hur C.G."/>
            <person name="Kim J.J."/>
        </authorList>
    </citation>
    <scope>NUCLEOTIDE SEQUENCE [LARGE SCALE GENOMIC DNA]</scope>
    <source>
        <strain evidence="7">KCTC 0769BP / MBEL55E</strain>
    </source>
</reference>
<keyword evidence="2" id="KW-0255">Endonuclease</keyword>
<evidence type="ECO:0000259" key="5">
    <source>
        <dbReference type="PROSITE" id="PS50830"/>
    </source>
</evidence>
<evidence type="ECO:0000256" key="1">
    <source>
        <dbReference type="ARBA" id="ARBA00022722"/>
    </source>
</evidence>
<dbReference type="PROSITE" id="PS50830">
    <property type="entry name" value="TNASE_3"/>
    <property type="match status" value="1"/>
</dbReference>
<sequence length="173" mass="20554">MKNIRTFISIFLILLPLWAQAQREVKCRVVRVSDGDSLTCLARNNKQIKVRLLDIDAPERRQPFGNKARQQLAQLIFKREITLRISGYDRYNRTLATVFNEKNENINLKMVQLGLAWAYNQYSENPEYGKAEALAKKRKIGLWRETNPIEPSRYRRELYKRNIQNKKQRTEKN</sequence>
<dbReference type="GO" id="GO:0004519">
    <property type="term" value="F:endonuclease activity"/>
    <property type="evidence" value="ECO:0007669"/>
    <property type="project" value="UniProtKB-KW"/>
</dbReference>
<feature type="chain" id="PRO_5004268337" description="TNase-like domain-containing protein" evidence="4">
    <location>
        <begin position="22"/>
        <end position="173"/>
    </location>
</feature>
<dbReference type="GO" id="GO:0016787">
    <property type="term" value="F:hydrolase activity"/>
    <property type="evidence" value="ECO:0007669"/>
    <property type="project" value="UniProtKB-KW"/>
</dbReference>
<evidence type="ECO:0000256" key="3">
    <source>
        <dbReference type="ARBA" id="ARBA00022801"/>
    </source>
</evidence>
<dbReference type="PANTHER" id="PTHR12302:SF3">
    <property type="entry name" value="SERINE_THREONINE-PROTEIN KINASE 31"/>
    <property type="match status" value="1"/>
</dbReference>
<dbReference type="PANTHER" id="PTHR12302">
    <property type="entry name" value="EBNA2 BINDING PROTEIN P100"/>
    <property type="match status" value="1"/>
</dbReference>
<dbReference type="SUPFAM" id="SSF50199">
    <property type="entry name" value="Staphylococcal nuclease"/>
    <property type="match status" value="1"/>
</dbReference>
<feature type="signal peptide" evidence="4">
    <location>
        <begin position="1"/>
        <end position="21"/>
    </location>
</feature>
<keyword evidence="1" id="KW-0540">Nuclease</keyword>
<gene>
    <name evidence="6" type="ordered locus">MS1272</name>
</gene>
<dbReference type="InterPro" id="IPR016071">
    <property type="entry name" value="Staphylococal_nuclease_OB-fold"/>
</dbReference>
<evidence type="ECO:0000256" key="2">
    <source>
        <dbReference type="ARBA" id="ARBA00022759"/>
    </source>
</evidence>
<dbReference type="Pfam" id="PF00565">
    <property type="entry name" value="SNase"/>
    <property type="match status" value="1"/>
</dbReference>
<dbReference type="RefSeq" id="WP_011200446.1">
    <property type="nucleotide sequence ID" value="NC_006300.1"/>
</dbReference>
<dbReference type="InterPro" id="IPR035437">
    <property type="entry name" value="SNase_OB-fold_sf"/>
</dbReference>
<dbReference type="Proteomes" id="UP000000607">
    <property type="component" value="Chromosome"/>
</dbReference>
<dbReference type="SMART" id="SM00318">
    <property type="entry name" value="SNc"/>
    <property type="match status" value="1"/>
</dbReference>
<dbReference type="OrthoDB" id="9805504at2"/>
<evidence type="ECO:0000256" key="4">
    <source>
        <dbReference type="SAM" id="SignalP"/>
    </source>
</evidence>
<dbReference type="eggNOG" id="COG1525">
    <property type="taxonomic scope" value="Bacteria"/>
</dbReference>
<dbReference type="KEGG" id="msu:MS1272"/>
<dbReference type="HOGENOM" id="CLU_046484_7_0_6"/>
<dbReference type="AlphaFoldDB" id="Q65T31"/>
<evidence type="ECO:0000313" key="7">
    <source>
        <dbReference type="Proteomes" id="UP000000607"/>
    </source>
</evidence>
<accession>Q65T31</accession>
<protein>
    <recommendedName>
        <fullName evidence="5">TNase-like domain-containing protein</fullName>
    </recommendedName>
</protein>
<dbReference type="STRING" id="221988.MS1272"/>
<dbReference type="Gene3D" id="2.40.50.90">
    <property type="match status" value="1"/>
</dbReference>
<organism evidence="6 7">
    <name type="scientific">Mannheimia succiniciproducens (strain KCTC 0769BP / MBEL55E)</name>
    <dbReference type="NCBI Taxonomy" id="221988"/>
    <lineage>
        <taxon>Bacteria</taxon>
        <taxon>Pseudomonadati</taxon>
        <taxon>Pseudomonadota</taxon>
        <taxon>Gammaproteobacteria</taxon>
        <taxon>Pasteurellales</taxon>
        <taxon>Pasteurellaceae</taxon>
        <taxon>Basfia</taxon>
    </lineage>
</organism>
<feature type="domain" description="TNase-like" evidence="5">
    <location>
        <begin position="23"/>
        <end position="145"/>
    </location>
</feature>
<keyword evidence="4" id="KW-0732">Signal</keyword>
<proteinExistence type="predicted"/>
<dbReference type="EMBL" id="AE016827">
    <property type="protein sequence ID" value="AAU37879.1"/>
    <property type="molecule type" value="Genomic_DNA"/>
</dbReference>
<keyword evidence="3" id="KW-0378">Hydrolase</keyword>
<name>Q65T31_MANSM</name>
<keyword evidence="7" id="KW-1185">Reference proteome</keyword>